<sequence>MKLINFKVGCKTISLKILDILLTERFDNNLTTLPNNNKSFIGVKDYMETPTSVFDLGIILNANSTEQSNKHALEQLRKWQESLEVWVYSFRKKPIRQ</sequence>
<dbReference type="EMBL" id="LAZR01000717">
    <property type="protein sequence ID" value="KKN59710.1"/>
    <property type="molecule type" value="Genomic_DNA"/>
</dbReference>
<comment type="caution">
    <text evidence="1">The sequence shown here is derived from an EMBL/GenBank/DDBJ whole genome shotgun (WGS) entry which is preliminary data.</text>
</comment>
<gene>
    <name evidence="1" type="ORF">LCGC14_0539150</name>
</gene>
<evidence type="ECO:0000313" key="1">
    <source>
        <dbReference type="EMBL" id="KKN59710.1"/>
    </source>
</evidence>
<accession>A0A0F9RTB7</accession>
<proteinExistence type="predicted"/>
<name>A0A0F9RTB7_9ZZZZ</name>
<reference evidence="1" key="1">
    <citation type="journal article" date="2015" name="Nature">
        <title>Complex archaea that bridge the gap between prokaryotes and eukaryotes.</title>
        <authorList>
            <person name="Spang A."/>
            <person name="Saw J.H."/>
            <person name="Jorgensen S.L."/>
            <person name="Zaremba-Niedzwiedzka K."/>
            <person name="Martijn J."/>
            <person name="Lind A.E."/>
            <person name="van Eijk R."/>
            <person name="Schleper C."/>
            <person name="Guy L."/>
            <person name="Ettema T.J."/>
        </authorList>
    </citation>
    <scope>NUCLEOTIDE SEQUENCE</scope>
</reference>
<protein>
    <submittedName>
        <fullName evidence="1">Uncharacterized protein</fullName>
    </submittedName>
</protein>
<dbReference type="AlphaFoldDB" id="A0A0F9RTB7"/>
<organism evidence="1">
    <name type="scientific">marine sediment metagenome</name>
    <dbReference type="NCBI Taxonomy" id="412755"/>
    <lineage>
        <taxon>unclassified sequences</taxon>
        <taxon>metagenomes</taxon>
        <taxon>ecological metagenomes</taxon>
    </lineage>
</organism>